<sequence length="101" mass="11510">MVDRITQEALTDTLDNVISLPLGQTSLVANIWRDCKSLRQGILTMQQCLGALGDLVRNLDDRPGEADRLRVHMTELNELLSLRLDQLLLTERLLQEMLRRG</sequence>
<gene>
    <name evidence="1" type="ORF">CVM73_26205</name>
</gene>
<evidence type="ECO:0000313" key="2">
    <source>
        <dbReference type="Proteomes" id="UP000231194"/>
    </source>
</evidence>
<dbReference type="AlphaFoldDB" id="A0A2M8R3N8"/>
<name>A0A2M8R3N8_9BRAD</name>
<dbReference type="Proteomes" id="UP000231194">
    <property type="component" value="Unassembled WGS sequence"/>
</dbReference>
<reference evidence="1 2" key="1">
    <citation type="submission" date="2017-11" db="EMBL/GenBank/DDBJ databases">
        <title>Bradyrhizobium forestalis sp. nov., an efficient nitrogen-fixing bacterium isolated from nodules of forest legume species in the Amazon.</title>
        <authorList>
            <person name="Costa E.M."/>
            <person name="Guimaraes A."/>
            <person name="Carvalho T.S."/>
            <person name="Rodrigues T.L."/>
            <person name="Ribeiro P.R.A."/>
            <person name="Lebbe L."/>
            <person name="Willems A."/>
            <person name="Moreira F.M.S."/>
        </authorList>
    </citation>
    <scope>NUCLEOTIDE SEQUENCE [LARGE SCALE GENOMIC DNA]</scope>
    <source>
        <strain evidence="1 2">INPA54B</strain>
    </source>
</reference>
<protein>
    <submittedName>
        <fullName evidence="1">Uncharacterized protein</fullName>
    </submittedName>
</protein>
<proteinExistence type="predicted"/>
<dbReference type="EMBL" id="PGVG01000025">
    <property type="protein sequence ID" value="PJG52425.1"/>
    <property type="molecule type" value="Genomic_DNA"/>
</dbReference>
<accession>A0A2M8R3N8</accession>
<keyword evidence="2" id="KW-1185">Reference proteome</keyword>
<comment type="caution">
    <text evidence="1">The sequence shown here is derived from an EMBL/GenBank/DDBJ whole genome shotgun (WGS) entry which is preliminary data.</text>
</comment>
<organism evidence="1 2">
    <name type="scientific">Bradyrhizobium forestalis</name>
    <dbReference type="NCBI Taxonomy" id="1419263"/>
    <lineage>
        <taxon>Bacteria</taxon>
        <taxon>Pseudomonadati</taxon>
        <taxon>Pseudomonadota</taxon>
        <taxon>Alphaproteobacteria</taxon>
        <taxon>Hyphomicrobiales</taxon>
        <taxon>Nitrobacteraceae</taxon>
        <taxon>Bradyrhizobium</taxon>
    </lineage>
</organism>
<dbReference type="RefSeq" id="WP_100234695.1">
    <property type="nucleotide sequence ID" value="NZ_PGVG01000025.1"/>
</dbReference>
<evidence type="ECO:0000313" key="1">
    <source>
        <dbReference type="EMBL" id="PJG52425.1"/>
    </source>
</evidence>
<dbReference type="OrthoDB" id="8244042at2"/>